<name>A0A9D4C3K2_DREPO</name>
<sequence length="77" mass="8576">MAVGGHIGFWYFDAPGSVTDKHLDDLSCIRTNSLTSSEKSCQPNFANGTSDLVLHYFAIVDDLNFEFKESVAPDWFV</sequence>
<dbReference type="Proteomes" id="UP000828390">
    <property type="component" value="Unassembled WGS sequence"/>
</dbReference>
<dbReference type="AlphaFoldDB" id="A0A9D4C3K2"/>
<protein>
    <submittedName>
        <fullName evidence="1">Uncharacterized protein</fullName>
    </submittedName>
</protein>
<reference evidence="1" key="2">
    <citation type="submission" date="2020-11" db="EMBL/GenBank/DDBJ databases">
        <authorList>
            <person name="McCartney M.A."/>
            <person name="Auch B."/>
            <person name="Kono T."/>
            <person name="Mallez S."/>
            <person name="Becker A."/>
            <person name="Gohl D.M."/>
            <person name="Silverstein K.A.T."/>
            <person name="Koren S."/>
            <person name="Bechman K.B."/>
            <person name="Herman A."/>
            <person name="Abrahante J.E."/>
            <person name="Garbe J."/>
        </authorList>
    </citation>
    <scope>NUCLEOTIDE SEQUENCE</scope>
    <source>
        <strain evidence="1">Duluth1</strain>
        <tissue evidence="1">Whole animal</tissue>
    </source>
</reference>
<dbReference type="EMBL" id="JAIWYP010000013">
    <property type="protein sequence ID" value="KAH3716756.1"/>
    <property type="molecule type" value="Genomic_DNA"/>
</dbReference>
<evidence type="ECO:0000313" key="2">
    <source>
        <dbReference type="Proteomes" id="UP000828390"/>
    </source>
</evidence>
<reference evidence="1" key="1">
    <citation type="journal article" date="2019" name="bioRxiv">
        <title>The Genome of the Zebra Mussel, Dreissena polymorpha: A Resource for Invasive Species Research.</title>
        <authorList>
            <person name="McCartney M.A."/>
            <person name="Auch B."/>
            <person name="Kono T."/>
            <person name="Mallez S."/>
            <person name="Zhang Y."/>
            <person name="Obille A."/>
            <person name="Becker A."/>
            <person name="Abrahante J.E."/>
            <person name="Garbe J."/>
            <person name="Badalamenti J.P."/>
            <person name="Herman A."/>
            <person name="Mangelson H."/>
            <person name="Liachko I."/>
            <person name="Sullivan S."/>
            <person name="Sone E.D."/>
            <person name="Koren S."/>
            <person name="Silverstein K.A.T."/>
            <person name="Beckman K.B."/>
            <person name="Gohl D.M."/>
        </authorList>
    </citation>
    <scope>NUCLEOTIDE SEQUENCE</scope>
    <source>
        <strain evidence="1">Duluth1</strain>
        <tissue evidence="1">Whole animal</tissue>
    </source>
</reference>
<accession>A0A9D4C3K2</accession>
<proteinExistence type="predicted"/>
<gene>
    <name evidence="1" type="ORF">DPMN_059485</name>
</gene>
<organism evidence="1 2">
    <name type="scientific">Dreissena polymorpha</name>
    <name type="common">Zebra mussel</name>
    <name type="synonym">Mytilus polymorpha</name>
    <dbReference type="NCBI Taxonomy" id="45954"/>
    <lineage>
        <taxon>Eukaryota</taxon>
        <taxon>Metazoa</taxon>
        <taxon>Spiralia</taxon>
        <taxon>Lophotrochozoa</taxon>
        <taxon>Mollusca</taxon>
        <taxon>Bivalvia</taxon>
        <taxon>Autobranchia</taxon>
        <taxon>Heteroconchia</taxon>
        <taxon>Euheterodonta</taxon>
        <taxon>Imparidentia</taxon>
        <taxon>Neoheterodontei</taxon>
        <taxon>Myida</taxon>
        <taxon>Dreissenoidea</taxon>
        <taxon>Dreissenidae</taxon>
        <taxon>Dreissena</taxon>
    </lineage>
</organism>
<keyword evidence="2" id="KW-1185">Reference proteome</keyword>
<comment type="caution">
    <text evidence="1">The sequence shown here is derived from an EMBL/GenBank/DDBJ whole genome shotgun (WGS) entry which is preliminary data.</text>
</comment>
<evidence type="ECO:0000313" key="1">
    <source>
        <dbReference type="EMBL" id="KAH3716756.1"/>
    </source>
</evidence>